<dbReference type="EMBL" id="CP022278">
    <property type="protein sequence ID" value="ASK28088.1"/>
    <property type="molecule type" value="Genomic_DNA"/>
</dbReference>
<evidence type="ECO:0000256" key="7">
    <source>
        <dbReference type="ARBA" id="ARBA00022840"/>
    </source>
</evidence>
<sequence>MFQIQNLTLSYQDKTIINDISFTLPEQQITVFIGANGCGKSTLLKAVAGQLPPKHGEILLHSKNVYRYPGKALAQQLAMLAQTSSAAENISVAQLVRYGRYPYHSLVSRWTDEDEKQVQRAMRLTQTDHLADNLLDNLSGGQRQRAWIAMALAQDTPYLFLDEPTTYLDLNYQIELLDLLKNLNRKQNKTIVMVLHDLNLAARYADCIISLKNGKLLAQGAPQEVITAENVETVFGLKNQIIQDPVYHTPMCVPIGSDAHEV</sequence>
<dbReference type="KEGG" id="nei:BG910_10430"/>
<keyword evidence="7 11" id="KW-0067">ATP-binding</keyword>
<keyword evidence="9" id="KW-0406">Ion transport</keyword>
<dbReference type="GO" id="GO:0006826">
    <property type="term" value="P:iron ion transport"/>
    <property type="evidence" value="ECO:0007669"/>
    <property type="project" value="UniProtKB-KW"/>
</dbReference>
<dbReference type="SMART" id="SM00382">
    <property type="entry name" value="AAA"/>
    <property type="match status" value="1"/>
</dbReference>
<proteinExistence type="inferred from homology"/>
<dbReference type="InterPro" id="IPR017871">
    <property type="entry name" value="ABC_transporter-like_CS"/>
</dbReference>
<dbReference type="GO" id="GO:0016887">
    <property type="term" value="F:ATP hydrolysis activity"/>
    <property type="evidence" value="ECO:0007669"/>
    <property type="project" value="InterPro"/>
</dbReference>
<comment type="similarity">
    <text evidence="2">Belongs to the ABC transporter superfamily.</text>
</comment>
<gene>
    <name evidence="11" type="ORF">BG910_10430</name>
</gene>
<dbReference type="Gene3D" id="3.40.50.300">
    <property type="entry name" value="P-loop containing nucleotide triphosphate hydrolases"/>
    <property type="match status" value="1"/>
</dbReference>
<dbReference type="GO" id="GO:0005524">
    <property type="term" value="F:ATP binding"/>
    <property type="evidence" value="ECO:0007669"/>
    <property type="project" value="UniProtKB-KW"/>
</dbReference>
<dbReference type="PANTHER" id="PTHR42771">
    <property type="entry name" value="IRON(3+)-HYDROXAMATE IMPORT ATP-BINDING PROTEIN FHUC"/>
    <property type="match status" value="1"/>
</dbReference>
<accession>A0A220S3W4</accession>
<evidence type="ECO:0000256" key="10">
    <source>
        <dbReference type="ARBA" id="ARBA00023136"/>
    </source>
</evidence>
<evidence type="ECO:0000256" key="4">
    <source>
        <dbReference type="ARBA" id="ARBA00022475"/>
    </source>
</evidence>
<evidence type="ECO:0000256" key="9">
    <source>
        <dbReference type="ARBA" id="ARBA00023065"/>
    </source>
</evidence>
<dbReference type="PROSITE" id="PS50893">
    <property type="entry name" value="ABC_TRANSPORTER_2"/>
    <property type="match status" value="1"/>
</dbReference>
<dbReference type="AlphaFoldDB" id="A0A220S3W4"/>
<dbReference type="InterPro" id="IPR027417">
    <property type="entry name" value="P-loop_NTPase"/>
</dbReference>
<protein>
    <submittedName>
        <fullName evidence="11">Cobalamin/Fe(3+)-siderophore ABC transporter ATP-binding protein</fullName>
    </submittedName>
</protein>
<dbReference type="Pfam" id="PF00005">
    <property type="entry name" value="ABC_tran"/>
    <property type="match status" value="1"/>
</dbReference>
<dbReference type="CDD" id="cd03214">
    <property type="entry name" value="ABC_Iron-Siderophores_B12_Hemin"/>
    <property type="match status" value="1"/>
</dbReference>
<name>A0A220S3W4_9NEIS</name>
<keyword evidence="10" id="KW-0472">Membrane</keyword>
<dbReference type="Proteomes" id="UP000198238">
    <property type="component" value="Chromosome"/>
</dbReference>
<evidence type="ECO:0000256" key="6">
    <source>
        <dbReference type="ARBA" id="ARBA00022741"/>
    </source>
</evidence>
<dbReference type="RefSeq" id="WP_089036780.1">
    <property type="nucleotide sequence ID" value="NZ_CP022278.1"/>
</dbReference>
<dbReference type="PANTHER" id="PTHR42771:SF2">
    <property type="entry name" value="IRON(3+)-HYDROXAMATE IMPORT ATP-BINDING PROTEIN FHUC"/>
    <property type="match status" value="1"/>
</dbReference>
<evidence type="ECO:0000313" key="12">
    <source>
        <dbReference type="Proteomes" id="UP000198238"/>
    </source>
</evidence>
<dbReference type="SUPFAM" id="SSF52540">
    <property type="entry name" value="P-loop containing nucleoside triphosphate hydrolases"/>
    <property type="match status" value="1"/>
</dbReference>
<dbReference type="PROSITE" id="PS00211">
    <property type="entry name" value="ABC_TRANSPORTER_1"/>
    <property type="match status" value="1"/>
</dbReference>
<evidence type="ECO:0000256" key="8">
    <source>
        <dbReference type="ARBA" id="ARBA00023004"/>
    </source>
</evidence>
<evidence type="ECO:0000256" key="2">
    <source>
        <dbReference type="ARBA" id="ARBA00005417"/>
    </source>
</evidence>
<organism evidence="11 12">
    <name type="scientific">Neisseria chenwenguii</name>
    <dbReference type="NCBI Taxonomy" id="1853278"/>
    <lineage>
        <taxon>Bacteria</taxon>
        <taxon>Pseudomonadati</taxon>
        <taxon>Pseudomonadota</taxon>
        <taxon>Betaproteobacteria</taxon>
        <taxon>Neisseriales</taxon>
        <taxon>Neisseriaceae</taxon>
        <taxon>Neisseria</taxon>
    </lineage>
</organism>
<evidence type="ECO:0000256" key="3">
    <source>
        <dbReference type="ARBA" id="ARBA00022448"/>
    </source>
</evidence>
<keyword evidence="8" id="KW-0408">Iron</keyword>
<dbReference type="OrthoDB" id="5296765at2"/>
<dbReference type="InterPro" id="IPR051535">
    <property type="entry name" value="Siderophore_ABC-ATPase"/>
</dbReference>
<dbReference type="InterPro" id="IPR003439">
    <property type="entry name" value="ABC_transporter-like_ATP-bd"/>
</dbReference>
<keyword evidence="4" id="KW-1003">Cell membrane</keyword>
<dbReference type="InterPro" id="IPR003593">
    <property type="entry name" value="AAA+_ATPase"/>
</dbReference>
<keyword evidence="12" id="KW-1185">Reference proteome</keyword>
<keyword evidence="3" id="KW-0813">Transport</keyword>
<evidence type="ECO:0000313" key="11">
    <source>
        <dbReference type="EMBL" id="ASK28088.1"/>
    </source>
</evidence>
<evidence type="ECO:0000256" key="1">
    <source>
        <dbReference type="ARBA" id="ARBA00004202"/>
    </source>
</evidence>
<dbReference type="GO" id="GO:0005886">
    <property type="term" value="C:plasma membrane"/>
    <property type="evidence" value="ECO:0007669"/>
    <property type="project" value="UniProtKB-SubCell"/>
</dbReference>
<keyword evidence="6" id="KW-0547">Nucleotide-binding</keyword>
<comment type="subcellular location">
    <subcellularLocation>
        <location evidence="1">Cell membrane</location>
        <topology evidence="1">Peripheral membrane protein</topology>
    </subcellularLocation>
</comment>
<reference evidence="11 12" key="1">
    <citation type="submission" date="2017-06" db="EMBL/GenBank/DDBJ databases">
        <title>Neisseria chenwenguii sp. nov., isolated from the intestinal contents of Tibetan Plateau Pika in Yushu, Qinghai Province, China.</title>
        <authorList>
            <person name="Zhang G."/>
        </authorList>
    </citation>
    <scope>NUCLEOTIDE SEQUENCE [LARGE SCALE GENOMIC DNA]</scope>
    <source>
        <strain evidence="11 12">10023</strain>
    </source>
</reference>
<dbReference type="FunFam" id="3.40.50.300:FF:000134">
    <property type="entry name" value="Iron-enterobactin ABC transporter ATP-binding protein"/>
    <property type="match status" value="1"/>
</dbReference>
<evidence type="ECO:0000256" key="5">
    <source>
        <dbReference type="ARBA" id="ARBA00022496"/>
    </source>
</evidence>
<keyword evidence="5" id="KW-0410">Iron transport</keyword>